<name>A0A1F7GWX2_9BACT</name>
<proteinExistence type="predicted"/>
<feature type="transmembrane region" description="Helical" evidence="1">
    <location>
        <begin position="315"/>
        <end position="334"/>
    </location>
</feature>
<sequence>MDEKAKSPETLVKLSKFTQALLSALESVKPRARPDDFSTLSVSQTVSFLALVYERIRNAVEFREEHAILRAAIERILKRRLSLNPEGKDAAENLLRELLWARYFDNESLGQKDIAKIQLIIETFLNLSRLIIAGRNASDRQFLYQFLLDLTTCEIEETLKPGETVRNSSFTFYIFQVLRNKVKLEGLSAEQRDAYFLASIEKSYRKSDKAYQRYHLFVTFYKRLQDYSGEELQSISTKLPEVFKKIEAIITGPYVDSLARYTKKQIPPFLILFDILKKKTKEVKNVLQNRSKLWSEVDQTCRQKYQQTGSRLRNLAIKAFIYIFLTKMVLALILEYPASLYFYNEVNITAIVINSIFPPLLMLVIVLFFRLPGEENTRNIFQRIVDIIDADKSFETQIAYIPKKPRLRRPLLIFGFTVFYSLTFIITLLLIYEVLTILKFNSISQVVFIFFVSVVTFFSYRIKQIVNEYRLQEKESILTPLIDFFFMPILSLGKFFSQEISRLNFFIFIFDFLIEAPFKLVFEVVEEWISFVRQRKEEIV</sequence>
<accession>A0A1F7GWX2</accession>
<feature type="transmembrane region" description="Helical" evidence="1">
    <location>
        <begin position="443"/>
        <end position="460"/>
    </location>
</feature>
<evidence type="ECO:0000313" key="2">
    <source>
        <dbReference type="EMBL" id="OGK23600.1"/>
    </source>
</evidence>
<keyword evidence="1" id="KW-0812">Transmembrane</keyword>
<feature type="transmembrane region" description="Helical" evidence="1">
    <location>
        <begin position="411"/>
        <end position="431"/>
    </location>
</feature>
<protein>
    <submittedName>
        <fullName evidence="2">Uncharacterized protein</fullName>
    </submittedName>
</protein>
<gene>
    <name evidence="2" type="ORF">A3C25_04845</name>
</gene>
<keyword evidence="1" id="KW-1133">Transmembrane helix</keyword>
<dbReference type="AlphaFoldDB" id="A0A1F7GWX2"/>
<reference evidence="2 3" key="1">
    <citation type="journal article" date="2016" name="Nat. Commun.">
        <title>Thousands of microbial genomes shed light on interconnected biogeochemical processes in an aquifer system.</title>
        <authorList>
            <person name="Anantharaman K."/>
            <person name="Brown C.T."/>
            <person name="Hug L.A."/>
            <person name="Sharon I."/>
            <person name="Castelle C.J."/>
            <person name="Probst A.J."/>
            <person name="Thomas B.C."/>
            <person name="Singh A."/>
            <person name="Wilkins M.J."/>
            <person name="Karaoz U."/>
            <person name="Brodie E.L."/>
            <person name="Williams K.H."/>
            <person name="Hubbard S.S."/>
            <person name="Banfield J.F."/>
        </authorList>
    </citation>
    <scope>NUCLEOTIDE SEQUENCE [LARGE SCALE GENOMIC DNA]</scope>
</reference>
<evidence type="ECO:0000313" key="3">
    <source>
        <dbReference type="Proteomes" id="UP000177913"/>
    </source>
</evidence>
<evidence type="ECO:0000256" key="1">
    <source>
        <dbReference type="SAM" id="Phobius"/>
    </source>
</evidence>
<keyword evidence="1" id="KW-0472">Membrane</keyword>
<feature type="transmembrane region" description="Helical" evidence="1">
    <location>
        <begin position="346"/>
        <end position="369"/>
    </location>
</feature>
<comment type="caution">
    <text evidence="2">The sequence shown here is derived from an EMBL/GenBank/DDBJ whole genome shotgun (WGS) entry which is preliminary data.</text>
</comment>
<dbReference type="Proteomes" id="UP000177913">
    <property type="component" value="Unassembled WGS sequence"/>
</dbReference>
<organism evidence="2 3">
    <name type="scientific">Candidatus Roizmanbacteria bacterium RIFCSPHIGHO2_02_FULL_38_11</name>
    <dbReference type="NCBI Taxonomy" id="1802039"/>
    <lineage>
        <taxon>Bacteria</taxon>
        <taxon>Candidatus Roizmaniibacteriota</taxon>
    </lineage>
</organism>
<dbReference type="EMBL" id="MFZO01000045">
    <property type="protein sequence ID" value="OGK23600.1"/>
    <property type="molecule type" value="Genomic_DNA"/>
</dbReference>